<dbReference type="RefSeq" id="XP_052944721.1">
    <property type="nucleotide sequence ID" value="XM_053085613.1"/>
</dbReference>
<dbReference type="Proteomes" id="UP001164286">
    <property type="component" value="Unassembled WGS sequence"/>
</dbReference>
<evidence type="ECO:0000256" key="3">
    <source>
        <dbReference type="ARBA" id="ARBA00022692"/>
    </source>
</evidence>
<evidence type="ECO:0000256" key="7">
    <source>
        <dbReference type="SAM" id="Phobius"/>
    </source>
</evidence>
<feature type="transmembrane region" description="Helical" evidence="7">
    <location>
        <begin position="491"/>
        <end position="509"/>
    </location>
</feature>
<feature type="region of interest" description="Disordered" evidence="6">
    <location>
        <begin position="819"/>
        <end position="883"/>
    </location>
</feature>
<feature type="transmembrane region" description="Helical" evidence="7">
    <location>
        <begin position="747"/>
        <end position="767"/>
    </location>
</feature>
<dbReference type="GO" id="GO:0042910">
    <property type="term" value="F:xenobiotic transmembrane transporter activity"/>
    <property type="evidence" value="ECO:0007669"/>
    <property type="project" value="InterPro"/>
</dbReference>
<evidence type="ECO:0000256" key="5">
    <source>
        <dbReference type="ARBA" id="ARBA00023136"/>
    </source>
</evidence>
<dbReference type="NCBIfam" id="TIGR00797">
    <property type="entry name" value="matE"/>
    <property type="match status" value="1"/>
</dbReference>
<dbReference type="EMBL" id="JAKWFO010000006">
    <property type="protein sequence ID" value="KAI9634944.1"/>
    <property type="molecule type" value="Genomic_DNA"/>
</dbReference>
<comment type="similarity">
    <text evidence="2">Belongs to the multi antimicrobial extrusion (MATE) (TC 2.A.66.1) family.</text>
</comment>
<sequence>MSNFPHSTTSLATSLSASPYATQSNLEALIQNARAHPHPRRTSQSSAYGRPSFSMTSAAQSPDLPILSPSAPQPADSQSRRQSEAHHPSTRPRMGAIREASYNEGAAILLDDSDDADEGDALIPADQQVGGHHRRDSRASRTSRASRSSRLSATARRNFGGASDPVGLTPVNAPAKARRGSNEVSGRTGNSRSRSTARTPPRHGRMSMAKPGDFGSDHESDHGEAGEEGYFDFDEALEGARSRDHRGRGTESRPLSRSSSPLDSRSELSYRRGPAGRRGSMATTTRFAEDSSGDEGGDVARGLVGTGGVGMLGTRGGNGMIPGHSQGGGGMIGMEVDPAEELLPEDLEVPLDKDGLEIRDWTEALRNEMAIVLRMSVPVFTTQAAEWSLVLASVISIGHQGTTELAASSLASMTASVSSFSILQGLATAMDTLLPAAWASSEPSRVGLWTQRMAVVLAFSTIPMYVLWWNVEGVLLAAGQVEPRVASLAQTYLRYMSFGIPGYGGTIVVKKYLQAQNLMKVPTYVLFVVSPMNVLLNYLLVWGPEPIRIGFAGGAIATAISYTLNFVLLLIYAVYYGPKEAMHPIQMKHLFSKLGTVTSLGLAGTIMVSSEWWAWEACALAASLLGPVNLAAQSVLLSTTSTFFQVPAALGIASAVRVGNLLGAGRGWEAKWASRACLFLSVFFASINCLICILFRTNWGYLFNNDPEVVSIVAHIMPYIGLFQVTDGIAATSGSILRALGLHTTGALINLTSYYVIGLPFGLWLTFEPKLALGLIGLWIGLSVALGYASVVSFVMVWRTNWGRAVERVRERLGLPSQGQVGEDGKWEENMGEGYEGYEDVDGQGVPEVEVTSPGGGQAQAQGEREGLLGARQEGGEYGSTRA</sequence>
<feature type="region of interest" description="Disordered" evidence="6">
    <location>
        <begin position="27"/>
        <end position="96"/>
    </location>
</feature>
<feature type="region of interest" description="Disordered" evidence="6">
    <location>
        <begin position="114"/>
        <end position="227"/>
    </location>
</feature>
<feature type="compositionally biased region" description="Low complexity" evidence="6">
    <location>
        <begin position="185"/>
        <end position="199"/>
    </location>
</feature>
<evidence type="ECO:0000313" key="8">
    <source>
        <dbReference type="EMBL" id="KAI9634944.1"/>
    </source>
</evidence>
<feature type="compositionally biased region" description="Basic and acidic residues" evidence="6">
    <location>
        <begin position="215"/>
        <end position="225"/>
    </location>
</feature>
<evidence type="ECO:0000256" key="4">
    <source>
        <dbReference type="ARBA" id="ARBA00022989"/>
    </source>
</evidence>
<feature type="compositionally biased region" description="Low complexity" evidence="6">
    <location>
        <begin position="252"/>
        <end position="263"/>
    </location>
</feature>
<dbReference type="PANTHER" id="PTHR11206">
    <property type="entry name" value="MULTIDRUG RESISTANCE PROTEIN"/>
    <property type="match status" value="1"/>
</dbReference>
<dbReference type="GO" id="GO:0015297">
    <property type="term" value="F:antiporter activity"/>
    <property type="evidence" value="ECO:0007669"/>
    <property type="project" value="InterPro"/>
</dbReference>
<feature type="compositionally biased region" description="Basic and acidic residues" evidence="6">
    <location>
        <begin position="78"/>
        <end position="87"/>
    </location>
</feature>
<accession>A0AA38H9J8</accession>
<feature type="region of interest" description="Disordered" evidence="6">
    <location>
        <begin position="240"/>
        <end position="298"/>
    </location>
</feature>
<dbReference type="CDD" id="cd13132">
    <property type="entry name" value="MATE_eukaryotic"/>
    <property type="match status" value="1"/>
</dbReference>
<feature type="transmembrane region" description="Helical" evidence="7">
    <location>
        <begin position="521"/>
        <end position="543"/>
    </location>
</feature>
<feature type="transmembrane region" description="Helical" evidence="7">
    <location>
        <begin position="716"/>
        <end position="740"/>
    </location>
</feature>
<evidence type="ECO:0000313" key="9">
    <source>
        <dbReference type="Proteomes" id="UP001164286"/>
    </source>
</evidence>
<feature type="transmembrane region" description="Helical" evidence="7">
    <location>
        <begin position="453"/>
        <end position="471"/>
    </location>
</feature>
<feature type="transmembrane region" description="Helical" evidence="7">
    <location>
        <begin position="773"/>
        <end position="798"/>
    </location>
</feature>
<keyword evidence="5 7" id="KW-0472">Membrane</keyword>
<organism evidence="8 9">
    <name type="scientific">Dioszegia hungarica</name>
    <dbReference type="NCBI Taxonomy" id="4972"/>
    <lineage>
        <taxon>Eukaryota</taxon>
        <taxon>Fungi</taxon>
        <taxon>Dikarya</taxon>
        <taxon>Basidiomycota</taxon>
        <taxon>Agaricomycotina</taxon>
        <taxon>Tremellomycetes</taxon>
        <taxon>Tremellales</taxon>
        <taxon>Bulleribasidiaceae</taxon>
        <taxon>Dioszegia</taxon>
    </lineage>
</organism>
<dbReference type="InterPro" id="IPR045069">
    <property type="entry name" value="MATE_euk"/>
</dbReference>
<feature type="compositionally biased region" description="Polar residues" evidence="6">
    <location>
        <begin position="42"/>
        <end position="60"/>
    </location>
</feature>
<protein>
    <submittedName>
        <fullName evidence="8">MATE efflux family protein subfamily</fullName>
    </submittedName>
</protein>
<dbReference type="AlphaFoldDB" id="A0AA38H9J8"/>
<feature type="transmembrane region" description="Helical" evidence="7">
    <location>
        <begin position="635"/>
        <end position="656"/>
    </location>
</feature>
<dbReference type="Pfam" id="PF01554">
    <property type="entry name" value="MatE"/>
    <property type="match status" value="2"/>
</dbReference>
<name>A0AA38H9J8_9TREE</name>
<keyword evidence="4 7" id="KW-1133">Transmembrane helix</keyword>
<feature type="transmembrane region" description="Helical" evidence="7">
    <location>
        <begin position="594"/>
        <end position="615"/>
    </location>
</feature>
<dbReference type="GeneID" id="77724814"/>
<proteinExistence type="inferred from homology"/>
<dbReference type="GO" id="GO:0016020">
    <property type="term" value="C:membrane"/>
    <property type="evidence" value="ECO:0007669"/>
    <property type="project" value="UniProtKB-SubCell"/>
</dbReference>
<keyword evidence="3 7" id="KW-0812">Transmembrane</keyword>
<feature type="transmembrane region" description="Helical" evidence="7">
    <location>
        <begin position="549"/>
        <end position="574"/>
    </location>
</feature>
<gene>
    <name evidence="8" type="ORF">MKK02DRAFT_16320</name>
</gene>
<feature type="compositionally biased region" description="Low complexity" evidence="6">
    <location>
        <begin position="68"/>
        <end position="77"/>
    </location>
</feature>
<feature type="compositionally biased region" description="Low complexity" evidence="6">
    <location>
        <begin position="140"/>
        <end position="157"/>
    </location>
</feature>
<keyword evidence="9" id="KW-1185">Reference proteome</keyword>
<feature type="transmembrane region" description="Helical" evidence="7">
    <location>
        <begin position="677"/>
        <end position="696"/>
    </location>
</feature>
<comment type="subcellular location">
    <subcellularLocation>
        <location evidence="1">Membrane</location>
        <topology evidence="1">Multi-pass membrane protein</topology>
    </subcellularLocation>
</comment>
<reference evidence="8" key="1">
    <citation type="journal article" date="2022" name="G3 (Bethesda)">
        <title>High quality genome of the basidiomycete yeast Dioszegia hungarica PDD-24b-2 isolated from cloud water.</title>
        <authorList>
            <person name="Jarrige D."/>
            <person name="Haridas S."/>
            <person name="Bleykasten-Grosshans C."/>
            <person name="Joly M."/>
            <person name="Nadalig T."/>
            <person name="Sancelme M."/>
            <person name="Vuilleumier S."/>
            <person name="Grigoriev I.V."/>
            <person name="Amato P."/>
            <person name="Bringel F."/>
        </authorList>
    </citation>
    <scope>NUCLEOTIDE SEQUENCE</scope>
    <source>
        <strain evidence="8">PDD-24b-2</strain>
    </source>
</reference>
<evidence type="ECO:0000256" key="2">
    <source>
        <dbReference type="ARBA" id="ARBA00010199"/>
    </source>
</evidence>
<comment type="caution">
    <text evidence="8">The sequence shown here is derived from an EMBL/GenBank/DDBJ whole genome shotgun (WGS) entry which is preliminary data.</text>
</comment>
<feature type="compositionally biased region" description="Basic and acidic residues" evidence="6">
    <location>
        <begin position="240"/>
        <end position="251"/>
    </location>
</feature>
<evidence type="ECO:0000256" key="1">
    <source>
        <dbReference type="ARBA" id="ARBA00004141"/>
    </source>
</evidence>
<dbReference type="GO" id="GO:1990961">
    <property type="term" value="P:xenobiotic detoxification by transmembrane export across the plasma membrane"/>
    <property type="evidence" value="ECO:0007669"/>
    <property type="project" value="InterPro"/>
</dbReference>
<dbReference type="InterPro" id="IPR002528">
    <property type="entry name" value="MATE_fam"/>
</dbReference>
<evidence type="ECO:0000256" key="6">
    <source>
        <dbReference type="SAM" id="MobiDB-lite"/>
    </source>
</evidence>